<dbReference type="Gene3D" id="1.20.140.90">
    <property type="entry name" value="Malonyl-CoA decarboxylase, oligemerization domain"/>
    <property type="match status" value="1"/>
</dbReference>
<dbReference type="InterPro" id="IPR042303">
    <property type="entry name" value="Malonyl_CoA_deC_C_sf"/>
</dbReference>
<dbReference type="InterPro" id="IPR038351">
    <property type="entry name" value="MCD_N_sf"/>
</dbReference>
<dbReference type="STRING" id="53501.SAMN04488043_101300"/>
<dbReference type="GO" id="GO:0006633">
    <property type="term" value="P:fatty acid biosynthetic process"/>
    <property type="evidence" value="ECO:0007669"/>
    <property type="project" value="InterPro"/>
</dbReference>
<dbReference type="InterPro" id="IPR007956">
    <property type="entry name" value="Malonyl_CoA_deC_C"/>
</dbReference>
<evidence type="ECO:0000259" key="1">
    <source>
        <dbReference type="Pfam" id="PF05292"/>
    </source>
</evidence>
<evidence type="ECO:0000313" key="4">
    <source>
        <dbReference type="Proteomes" id="UP000051587"/>
    </source>
</evidence>
<dbReference type="EMBL" id="CYSA01000026">
    <property type="protein sequence ID" value="CUH67355.1"/>
    <property type="molecule type" value="Genomic_DNA"/>
</dbReference>
<accession>A0A0P1FIH2</accession>
<dbReference type="PANTHER" id="PTHR28641:SF1">
    <property type="entry name" value="MALONYL-COA DECARBOXYLASE, MITOCHONDRIAL"/>
    <property type="match status" value="1"/>
</dbReference>
<dbReference type="Pfam" id="PF05292">
    <property type="entry name" value="MCD"/>
    <property type="match status" value="2"/>
</dbReference>
<sequence>MVAGNGDGGVVMTLLADLLSTVFERRYRRPPGKPDTRPITELADALIVSEDETTGLKLAGNILAAFEDLDDEGKLGFFRHVAQAMNIDPETLRTTLDAYERAPSKASYRMFMAAAEPPRQELIRRLNRVPGATRMLVGMRADLLRLGGTEPELAALDLDFRHLFVSWFNLGFLVLRPITWESPANILDRIIAYEAVHAIDSWDDLRRRLKPADRRCFAFFHPAMPDEPLIFVEVALTQGLPSSIQSLLAEDRAPFLAEDADTAVFYSISNCQAGLASISFGNSLIKQVVSELSKELDGLKTFVTLSPIPGLVKWLGETGQDWDASDTAQMRELAANYLVHAKAGSDLPYDPVARFHLGNGAIIHAVHAQADISDKGLSQSGGTMVNYLYDLSNIAQNHAEFTNTKKVPASSEVLALAGTEALALPKER</sequence>
<dbReference type="PANTHER" id="PTHR28641">
    <property type="match status" value="1"/>
</dbReference>
<evidence type="ECO:0000313" key="3">
    <source>
        <dbReference type="EMBL" id="CUH67355.1"/>
    </source>
</evidence>
<feature type="domain" description="Malonyl-CoA decarboxylase C-terminal" evidence="1">
    <location>
        <begin position="328"/>
        <end position="390"/>
    </location>
</feature>
<organism evidence="3 4">
    <name type="scientific">Thalassovita gelatinovora</name>
    <name type="common">Thalassobius gelatinovorus</name>
    <dbReference type="NCBI Taxonomy" id="53501"/>
    <lineage>
        <taxon>Bacteria</taxon>
        <taxon>Pseudomonadati</taxon>
        <taxon>Pseudomonadota</taxon>
        <taxon>Alphaproteobacteria</taxon>
        <taxon>Rhodobacterales</taxon>
        <taxon>Roseobacteraceae</taxon>
        <taxon>Thalassovita</taxon>
    </lineage>
</organism>
<dbReference type="AlphaFoldDB" id="A0A0P1FIH2"/>
<name>A0A0P1FIH2_THAGE</name>
<feature type="domain" description="Malonyl-CoA decarboxylase N-terminal" evidence="2">
    <location>
        <begin position="87"/>
        <end position="168"/>
    </location>
</feature>
<dbReference type="Gene3D" id="3.40.630.150">
    <property type="entry name" value="Malonyl-CoA decarboxylase, catalytic domain"/>
    <property type="match status" value="2"/>
</dbReference>
<proteinExistence type="predicted"/>
<feature type="domain" description="Malonyl-CoA decarboxylase C-terminal" evidence="1">
    <location>
        <begin position="171"/>
        <end position="318"/>
    </location>
</feature>
<keyword evidence="4" id="KW-1185">Reference proteome</keyword>
<dbReference type="Pfam" id="PF17408">
    <property type="entry name" value="MCD_N"/>
    <property type="match status" value="1"/>
</dbReference>
<dbReference type="InterPro" id="IPR038917">
    <property type="entry name" value="Malonyl_CoA_deC"/>
</dbReference>
<reference evidence="3 4" key="1">
    <citation type="submission" date="2015-09" db="EMBL/GenBank/DDBJ databases">
        <authorList>
            <consortium name="Swine Surveillance"/>
        </authorList>
    </citation>
    <scope>NUCLEOTIDE SEQUENCE [LARGE SCALE GENOMIC DNA]</scope>
    <source>
        <strain evidence="3 4">CECT 4357</strain>
    </source>
</reference>
<evidence type="ECO:0000259" key="2">
    <source>
        <dbReference type="Pfam" id="PF17408"/>
    </source>
</evidence>
<protein>
    <submittedName>
        <fullName evidence="3">Malonyl-CoA decarboxylase (MCD)</fullName>
    </submittedName>
</protein>
<dbReference type="GO" id="GO:0050080">
    <property type="term" value="F:malonyl-CoA decarboxylase activity"/>
    <property type="evidence" value="ECO:0007669"/>
    <property type="project" value="InterPro"/>
</dbReference>
<gene>
    <name evidence="3" type="ORF">TG4357_02959</name>
</gene>
<dbReference type="InterPro" id="IPR035372">
    <property type="entry name" value="MCD_N"/>
</dbReference>
<dbReference type="Proteomes" id="UP000051587">
    <property type="component" value="Unassembled WGS sequence"/>
</dbReference>